<dbReference type="EMBL" id="MU090617">
    <property type="protein sequence ID" value="KAF7847649.1"/>
    <property type="molecule type" value="Genomic_DNA"/>
</dbReference>
<evidence type="ECO:0000313" key="4">
    <source>
        <dbReference type="EMBL" id="KAF7847649.1"/>
    </source>
</evidence>
<dbReference type="OrthoDB" id="289038at2759"/>
<dbReference type="PANTHER" id="PTHR46236:SF35">
    <property type="entry name" value="MATH DOMAIN-CONTAINING PROTEIN"/>
    <property type="match status" value="1"/>
</dbReference>
<evidence type="ECO:0000256" key="1">
    <source>
        <dbReference type="ARBA" id="ARBA00023054"/>
    </source>
</evidence>
<accession>A0A8T0CNK2</accession>
<protein>
    <recommendedName>
        <fullName evidence="3">MATH domain-containing protein</fullName>
    </recommendedName>
</protein>
<name>A0A8T0CNK2_CORYI</name>
<evidence type="ECO:0000313" key="5">
    <source>
        <dbReference type="Proteomes" id="UP000806378"/>
    </source>
</evidence>
<reference evidence="4" key="1">
    <citation type="submission" date="2020-05" db="EMBL/GenBank/DDBJ databases">
        <title>WGS assembly of Corymbia citriodora subspecies variegata.</title>
        <authorList>
            <person name="Barry K."/>
            <person name="Hundley H."/>
            <person name="Shu S."/>
            <person name="Jenkins J."/>
            <person name="Grimwood J."/>
            <person name="Baten A."/>
        </authorList>
    </citation>
    <scope>NUCLEOTIDE SEQUENCE</scope>
    <source>
        <strain evidence="4">CV2-018</strain>
    </source>
</reference>
<dbReference type="AlphaFoldDB" id="A0A8T0CNK2"/>
<dbReference type="CDD" id="cd00121">
    <property type="entry name" value="MATH"/>
    <property type="match status" value="1"/>
</dbReference>
<dbReference type="SMART" id="SM00061">
    <property type="entry name" value="MATH"/>
    <property type="match status" value="1"/>
</dbReference>
<gene>
    <name evidence="4" type="ORF">BT93_L2759</name>
</gene>
<keyword evidence="1 2" id="KW-0175">Coiled coil</keyword>
<dbReference type="InterPro" id="IPR008974">
    <property type="entry name" value="TRAF-like"/>
</dbReference>
<dbReference type="Gramene" id="rna-gnl|WGS:JABURB|Cocit.L2759.1">
    <property type="protein sequence ID" value="cds-KAF7847649.1"/>
    <property type="gene ID" value="gene-BT93_L2759"/>
</dbReference>
<proteinExistence type="predicted"/>
<feature type="domain" description="MATH" evidence="3">
    <location>
        <begin position="13"/>
        <end position="138"/>
    </location>
</feature>
<dbReference type="InterPro" id="IPR050804">
    <property type="entry name" value="MCC"/>
</dbReference>
<dbReference type="PROSITE" id="PS50144">
    <property type="entry name" value="MATH"/>
    <property type="match status" value="1"/>
</dbReference>
<dbReference type="PANTHER" id="PTHR46236">
    <property type="entry name" value="TRAF-LIKE SUPERFAMILY PROTEIN"/>
    <property type="match status" value="1"/>
</dbReference>
<evidence type="ECO:0000256" key="2">
    <source>
        <dbReference type="SAM" id="Coils"/>
    </source>
</evidence>
<dbReference type="SUPFAM" id="SSF49599">
    <property type="entry name" value="TRAF domain-like"/>
    <property type="match status" value="1"/>
</dbReference>
<comment type="caution">
    <text evidence="4">The sequence shown here is derived from an EMBL/GenBank/DDBJ whole genome shotgun (WGS) entry which is preliminary data.</text>
</comment>
<keyword evidence="5" id="KW-1185">Reference proteome</keyword>
<feature type="coiled-coil region" evidence="2">
    <location>
        <begin position="302"/>
        <end position="375"/>
    </location>
</feature>
<evidence type="ECO:0000259" key="3">
    <source>
        <dbReference type="PROSITE" id="PS50144"/>
    </source>
</evidence>
<dbReference type="Pfam" id="PF22486">
    <property type="entry name" value="MATH_2"/>
    <property type="match status" value="1"/>
</dbReference>
<organism evidence="4 5">
    <name type="scientific">Corymbia citriodora subsp. variegata</name>
    <dbReference type="NCBI Taxonomy" id="360336"/>
    <lineage>
        <taxon>Eukaryota</taxon>
        <taxon>Viridiplantae</taxon>
        <taxon>Streptophyta</taxon>
        <taxon>Embryophyta</taxon>
        <taxon>Tracheophyta</taxon>
        <taxon>Spermatophyta</taxon>
        <taxon>Magnoliopsida</taxon>
        <taxon>eudicotyledons</taxon>
        <taxon>Gunneridae</taxon>
        <taxon>Pentapetalae</taxon>
        <taxon>rosids</taxon>
        <taxon>malvids</taxon>
        <taxon>Myrtales</taxon>
        <taxon>Myrtaceae</taxon>
        <taxon>Myrtoideae</taxon>
        <taxon>Eucalypteae</taxon>
        <taxon>Corymbia</taxon>
    </lineage>
</organism>
<dbReference type="Gene3D" id="2.60.210.10">
    <property type="entry name" value="Apoptosis, Tumor Necrosis Factor Receptor Associated Protein 2, Chain A"/>
    <property type="match status" value="1"/>
</dbReference>
<dbReference type="InterPro" id="IPR002083">
    <property type="entry name" value="MATH/TRAF_dom"/>
</dbReference>
<dbReference type="Proteomes" id="UP000806378">
    <property type="component" value="Unassembled WGS sequence"/>
</dbReference>
<sequence length="384" mass="44324">MGKQAMEEQSFNLWKYTWKISNFTCLTRKKYYSKVFTHSDNAWRILIFPRGNNTEHLSIYLDVTDCERLPSGWSRNTHFKLILVDQDNYGNSRIKETEHNFTARKSVCGFTFFIPLSEVHDSRNGYLVSNTLTVVAEISTPQNAAENTRLAEPPANIPQVTPTDTFDTYFSNLEEMINVAESSPARGGSNAGNQKDVLLTSEAPTLEEVKKAKLSLKECLSDIFKLNIKDRLVEAVSTLSIAKRGLSQDQQKSVKAFWANFDEFTSDFLTFERDNFEFEMQKLLKDQMFVTMKKNHETHILYKQLLGDLTGEEEELNKKVEEVKSRKEKLISDWEILMVKSEEAKSRYRDQEKKVAEAEEKKRIAEETLSRSTTAWSNLKTHFG</sequence>